<keyword evidence="23" id="KW-1185">Reference proteome</keyword>
<dbReference type="InterPro" id="IPR001544">
    <property type="entry name" value="Aminotrans_IV"/>
</dbReference>
<dbReference type="InterPro" id="IPR050571">
    <property type="entry name" value="Class-IV_PLP-Dep_Aminotrnsfr"/>
</dbReference>
<evidence type="ECO:0000256" key="6">
    <source>
        <dbReference type="ARBA" id="ARBA00009320"/>
    </source>
</evidence>
<evidence type="ECO:0000313" key="23">
    <source>
        <dbReference type="Proteomes" id="UP000054985"/>
    </source>
</evidence>
<comment type="pathway">
    <text evidence="4">Amino-acid biosynthesis; L-valine biosynthesis; L-valine from pyruvate: step 4/4.</text>
</comment>
<dbReference type="Pfam" id="PF01063">
    <property type="entry name" value="Aminotran_4"/>
    <property type="match status" value="1"/>
</dbReference>
<evidence type="ECO:0000256" key="13">
    <source>
        <dbReference type="ARBA" id="ARBA00048798"/>
    </source>
</evidence>
<evidence type="ECO:0000256" key="7">
    <source>
        <dbReference type="ARBA" id="ARBA00013053"/>
    </source>
</evidence>
<dbReference type="FunFam" id="3.20.10.10:FF:000002">
    <property type="entry name" value="D-alanine aminotransferase"/>
    <property type="match status" value="1"/>
</dbReference>
<reference evidence="21 23" key="1">
    <citation type="submission" date="2015-11" db="EMBL/GenBank/DDBJ databases">
        <title>Genomic analysis of 38 Legionella species identifies large and diverse effector repertoires.</title>
        <authorList>
            <person name="Burstein D."/>
            <person name="Amaro F."/>
            <person name="Zusman T."/>
            <person name="Lifshitz Z."/>
            <person name="Cohen O."/>
            <person name="Gilbert J.A."/>
            <person name="Pupko T."/>
            <person name="Shuman H.A."/>
            <person name="Segal G."/>
        </authorList>
    </citation>
    <scope>NUCLEOTIDE SEQUENCE [LARGE SCALE GENOMIC DNA]</scope>
    <source>
        <strain evidence="21 23">ATCC 43877</strain>
    </source>
</reference>
<evidence type="ECO:0000256" key="5">
    <source>
        <dbReference type="ARBA" id="ARBA00005072"/>
    </source>
</evidence>
<evidence type="ECO:0000256" key="12">
    <source>
        <dbReference type="ARBA" id="ARBA00048212"/>
    </source>
</evidence>
<evidence type="ECO:0000256" key="19">
    <source>
        <dbReference type="RuleBase" id="RU004106"/>
    </source>
</evidence>
<dbReference type="Proteomes" id="UP000254040">
    <property type="component" value="Unassembled WGS sequence"/>
</dbReference>
<evidence type="ECO:0000256" key="1">
    <source>
        <dbReference type="ARBA" id="ARBA00001933"/>
    </source>
</evidence>
<dbReference type="AlphaFoldDB" id="A0A378K0H2"/>
<evidence type="ECO:0000256" key="3">
    <source>
        <dbReference type="ARBA" id="ARBA00004824"/>
    </source>
</evidence>
<dbReference type="PANTHER" id="PTHR42743:SF11">
    <property type="entry name" value="AMINODEOXYCHORISMATE LYASE"/>
    <property type="match status" value="1"/>
</dbReference>
<comment type="catalytic activity">
    <reaction evidence="12">
        <text>L-valine + 2-oxoglutarate = 3-methyl-2-oxobutanoate + L-glutamate</text>
        <dbReference type="Rhea" id="RHEA:24813"/>
        <dbReference type="ChEBI" id="CHEBI:11851"/>
        <dbReference type="ChEBI" id="CHEBI:16810"/>
        <dbReference type="ChEBI" id="CHEBI:29985"/>
        <dbReference type="ChEBI" id="CHEBI:57762"/>
        <dbReference type="EC" id="2.6.1.42"/>
    </reaction>
</comment>
<protein>
    <recommendedName>
        <fullName evidence="17">Aminodeoxychorismate lyase</fullName>
        <ecNumber evidence="7">2.6.1.42</ecNumber>
        <ecNumber evidence="11">4.1.3.38</ecNumber>
    </recommendedName>
    <alternativeName>
        <fullName evidence="18">4-amino-4-deoxychorismate lyase</fullName>
    </alternativeName>
</protein>
<evidence type="ECO:0000256" key="17">
    <source>
        <dbReference type="ARBA" id="ARBA00069174"/>
    </source>
</evidence>
<evidence type="ECO:0000256" key="4">
    <source>
        <dbReference type="ARBA" id="ARBA00004931"/>
    </source>
</evidence>
<dbReference type="EC" id="4.1.3.38" evidence="11"/>
<dbReference type="GO" id="GO:0046656">
    <property type="term" value="P:folic acid biosynthetic process"/>
    <property type="evidence" value="ECO:0007669"/>
    <property type="project" value="UniProtKB-KW"/>
</dbReference>
<dbReference type="SUPFAM" id="SSF56752">
    <property type="entry name" value="D-aminoacid aminotransferase-like PLP-dependent enzymes"/>
    <property type="match status" value="1"/>
</dbReference>
<dbReference type="OrthoDB" id="9805628at2"/>
<comment type="function">
    <text evidence="2">Acts on leucine, isoleucine and valine.</text>
</comment>
<comment type="pathway">
    <text evidence="5">Amino-acid biosynthesis; L-leucine biosynthesis; L-leucine from 3-methyl-2-oxobutanoate: step 4/4.</text>
</comment>
<keyword evidence="9" id="KW-0289">Folate biosynthesis</keyword>
<comment type="catalytic activity">
    <reaction evidence="13">
        <text>L-isoleucine + 2-oxoglutarate = (S)-3-methyl-2-oxopentanoate + L-glutamate</text>
        <dbReference type="Rhea" id="RHEA:24801"/>
        <dbReference type="ChEBI" id="CHEBI:16810"/>
        <dbReference type="ChEBI" id="CHEBI:29985"/>
        <dbReference type="ChEBI" id="CHEBI:35146"/>
        <dbReference type="ChEBI" id="CHEBI:58045"/>
        <dbReference type="EC" id="2.6.1.42"/>
    </reaction>
</comment>
<comment type="cofactor">
    <cofactor evidence="1 20">
        <name>pyridoxal 5'-phosphate</name>
        <dbReference type="ChEBI" id="CHEBI:597326"/>
    </cofactor>
</comment>
<evidence type="ECO:0000256" key="8">
    <source>
        <dbReference type="ARBA" id="ARBA00022898"/>
    </source>
</evidence>
<reference evidence="22 24" key="2">
    <citation type="submission" date="2018-06" db="EMBL/GenBank/DDBJ databases">
        <authorList>
            <consortium name="Pathogen Informatics"/>
            <person name="Doyle S."/>
        </authorList>
    </citation>
    <scope>NUCLEOTIDE SEQUENCE [LARGE SCALE GENOMIC DNA]</scope>
    <source>
        <strain evidence="22 24">NCTC12239</strain>
    </source>
</reference>
<evidence type="ECO:0000313" key="22">
    <source>
        <dbReference type="EMBL" id="STX63770.1"/>
    </source>
</evidence>
<dbReference type="EC" id="2.6.1.42" evidence="7"/>
<dbReference type="GO" id="GO:0004084">
    <property type="term" value="F:branched-chain-amino-acid transaminase activity"/>
    <property type="evidence" value="ECO:0007669"/>
    <property type="project" value="UniProtKB-EC"/>
</dbReference>
<evidence type="ECO:0000256" key="15">
    <source>
        <dbReference type="ARBA" id="ARBA00049529"/>
    </source>
</evidence>
<comment type="similarity">
    <text evidence="6 19">Belongs to the class-IV pyridoxal-phosphate-dependent aminotransferase family.</text>
</comment>
<dbReference type="InterPro" id="IPR043132">
    <property type="entry name" value="BCAT-like_C"/>
</dbReference>
<name>A0A378K0H2_9GAMM</name>
<proteinExistence type="inferred from homology"/>
<keyword evidence="22" id="KW-0456">Lyase</keyword>
<evidence type="ECO:0000256" key="18">
    <source>
        <dbReference type="ARBA" id="ARBA00080135"/>
    </source>
</evidence>
<keyword evidence="22" id="KW-0808">Transferase</keyword>
<evidence type="ECO:0000313" key="24">
    <source>
        <dbReference type="Proteomes" id="UP000254040"/>
    </source>
</evidence>
<comment type="function">
    <text evidence="16">Involved in the biosynthesis of p-aminobenzoate (PABA), a precursor of tetrahydrofolate. Converts 4-amino-4-deoxychorismate into 4-aminobenzoate (PABA) and pyruvate.</text>
</comment>
<dbReference type="PROSITE" id="PS00770">
    <property type="entry name" value="AA_TRANSFER_CLASS_4"/>
    <property type="match status" value="1"/>
</dbReference>
<dbReference type="RefSeq" id="WP_081675628.1">
    <property type="nucleotide sequence ID" value="NZ_CAAAJG010000006.1"/>
</dbReference>
<dbReference type="InterPro" id="IPR036038">
    <property type="entry name" value="Aminotransferase-like"/>
</dbReference>
<comment type="pathway">
    <text evidence="10">Cofactor biosynthesis; tetrahydrofolate biosynthesis; 4-aminobenzoate from chorismate: step 2/2.</text>
</comment>
<evidence type="ECO:0000313" key="21">
    <source>
        <dbReference type="EMBL" id="KTD38810.1"/>
    </source>
</evidence>
<evidence type="ECO:0000256" key="20">
    <source>
        <dbReference type="RuleBase" id="RU004516"/>
    </source>
</evidence>
<accession>A0A378K0H2</accession>
<dbReference type="InterPro" id="IPR018300">
    <property type="entry name" value="Aminotrans_IV_CS"/>
</dbReference>
<comment type="catalytic activity">
    <reaction evidence="15">
        <text>4-amino-4-deoxychorismate = 4-aminobenzoate + pyruvate + H(+)</text>
        <dbReference type="Rhea" id="RHEA:16201"/>
        <dbReference type="ChEBI" id="CHEBI:15361"/>
        <dbReference type="ChEBI" id="CHEBI:15378"/>
        <dbReference type="ChEBI" id="CHEBI:17836"/>
        <dbReference type="ChEBI" id="CHEBI:58406"/>
        <dbReference type="EC" id="4.1.3.38"/>
    </reaction>
</comment>
<sequence length="283" mass="31589">MHTRVLIDKGDVIPAFGIDDRIFLGEGLFETIKVDSSNPCFAPLHWQRLAHSAGQLGIPFDLSLDDWCEHLIQQIRRDNLYHGGIKAILSGGPAPRGLAQRGQVSQLIFQTFNYQVLKHPIRLISTSWLRDAANPIYQLKTVNYLEAILARRQALTLGADDALFFNLQHFATETTCANLFLIKNNELITPPLEHGVLPGITRSRILSLCQEHDIPCLEQGITKAMIEEADAVFISNSLQGIRAVLAVDHVVFEVAHPVIERLITLLSLDELNNTKKQNSYAGE</sequence>
<dbReference type="PANTHER" id="PTHR42743">
    <property type="entry name" value="AMINO-ACID AMINOTRANSFERASE"/>
    <property type="match status" value="1"/>
</dbReference>
<dbReference type="Gene3D" id="3.20.10.10">
    <property type="entry name" value="D-amino Acid Aminotransferase, subunit A, domain 2"/>
    <property type="match status" value="1"/>
</dbReference>
<evidence type="ECO:0000256" key="11">
    <source>
        <dbReference type="ARBA" id="ARBA00035676"/>
    </source>
</evidence>
<dbReference type="GO" id="GO:0008696">
    <property type="term" value="F:4-amino-4-deoxychorismate lyase activity"/>
    <property type="evidence" value="ECO:0007669"/>
    <property type="project" value="UniProtKB-EC"/>
</dbReference>
<organism evidence="22 24">
    <name type="scientific">Legionella moravica</name>
    <dbReference type="NCBI Taxonomy" id="39962"/>
    <lineage>
        <taxon>Bacteria</taxon>
        <taxon>Pseudomonadati</taxon>
        <taxon>Pseudomonadota</taxon>
        <taxon>Gammaproteobacteria</taxon>
        <taxon>Legionellales</taxon>
        <taxon>Legionellaceae</taxon>
        <taxon>Legionella</taxon>
    </lineage>
</organism>
<dbReference type="CDD" id="cd00449">
    <property type="entry name" value="PLPDE_IV"/>
    <property type="match status" value="1"/>
</dbReference>
<evidence type="ECO:0000256" key="2">
    <source>
        <dbReference type="ARBA" id="ARBA00003109"/>
    </source>
</evidence>
<keyword evidence="22" id="KW-0032">Aminotransferase</keyword>
<dbReference type="EMBL" id="UGOG01000001">
    <property type="protein sequence ID" value="STX63770.1"/>
    <property type="molecule type" value="Genomic_DNA"/>
</dbReference>
<dbReference type="STRING" id="39962.Lmor_0213"/>
<gene>
    <name evidence="22" type="primary">ilvE</name>
    <name evidence="21" type="ORF">Lmor_0213</name>
    <name evidence="22" type="ORF">NCTC12239_02718</name>
</gene>
<dbReference type="Gene3D" id="3.30.470.10">
    <property type="match status" value="1"/>
</dbReference>
<comment type="catalytic activity">
    <reaction evidence="14">
        <text>L-leucine + 2-oxoglutarate = 4-methyl-2-oxopentanoate + L-glutamate</text>
        <dbReference type="Rhea" id="RHEA:18321"/>
        <dbReference type="ChEBI" id="CHEBI:16810"/>
        <dbReference type="ChEBI" id="CHEBI:17865"/>
        <dbReference type="ChEBI" id="CHEBI:29985"/>
        <dbReference type="ChEBI" id="CHEBI:57427"/>
        <dbReference type="EC" id="2.6.1.42"/>
    </reaction>
</comment>
<evidence type="ECO:0000256" key="14">
    <source>
        <dbReference type="ARBA" id="ARBA00049229"/>
    </source>
</evidence>
<evidence type="ECO:0000256" key="16">
    <source>
        <dbReference type="ARBA" id="ARBA00054027"/>
    </source>
</evidence>
<evidence type="ECO:0000256" key="9">
    <source>
        <dbReference type="ARBA" id="ARBA00022909"/>
    </source>
</evidence>
<evidence type="ECO:0000256" key="10">
    <source>
        <dbReference type="ARBA" id="ARBA00035633"/>
    </source>
</evidence>
<dbReference type="InterPro" id="IPR043131">
    <property type="entry name" value="BCAT-like_N"/>
</dbReference>
<dbReference type="Proteomes" id="UP000054985">
    <property type="component" value="Unassembled WGS sequence"/>
</dbReference>
<keyword evidence="8 20" id="KW-0663">Pyridoxal phosphate</keyword>
<dbReference type="EMBL" id="LNYN01000006">
    <property type="protein sequence ID" value="KTD38810.1"/>
    <property type="molecule type" value="Genomic_DNA"/>
</dbReference>
<comment type="pathway">
    <text evidence="3">Amino-acid biosynthesis; L-isoleucine biosynthesis; L-isoleucine from 2-oxobutanoate: step 4/4.</text>
</comment>
<dbReference type="GO" id="GO:0008652">
    <property type="term" value="P:amino acid biosynthetic process"/>
    <property type="evidence" value="ECO:0007669"/>
    <property type="project" value="UniProtKB-ARBA"/>
</dbReference>